<dbReference type="EMBL" id="CAIX01000005">
    <property type="protein sequence ID" value="CCI40076.1"/>
    <property type="molecule type" value="Genomic_DNA"/>
</dbReference>
<feature type="compositionally biased region" description="Basic and acidic residues" evidence="8">
    <location>
        <begin position="311"/>
        <end position="323"/>
    </location>
</feature>
<evidence type="ECO:0000259" key="9">
    <source>
        <dbReference type="Pfam" id="PF10287"/>
    </source>
</evidence>
<dbReference type="Pfam" id="PF10287">
    <property type="entry name" value="YJL171C_Tos1_C"/>
    <property type="match status" value="1"/>
</dbReference>
<evidence type="ECO:0000259" key="11">
    <source>
        <dbReference type="Pfam" id="PF24320"/>
    </source>
</evidence>
<evidence type="ECO:0000256" key="1">
    <source>
        <dbReference type="ARBA" id="ARBA00000382"/>
    </source>
</evidence>
<keyword evidence="13" id="KW-1185">Reference proteome</keyword>
<evidence type="ECO:0000256" key="8">
    <source>
        <dbReference type="SAM" id="MobiDB-lite"/>
    </source>
</evidence>
<dbReference type="GO" id="GO:0042973">
    <property type="term" value="F:glucan endo-1,3-beta-D-glucosidase activity"/>
    <property type="evidence" value="ECO:0007669"/>
    <property type="project" value="UniProtKB-EC"/>
</dbReference>
<gene>
    <name evidence="12" type="ORF">BN9_008600</name>
</gene>
<keyword evidence="4" id="KW-0732">Signal</keyword>
<dbReference type="Proteomes" id="UP000053237">
    <property type="component" value="Unassembled WGS sequence"/>
</dbReference>
<dbReference type="InterPro" id="IPR018805">
    <property type="entry name" value="YJL171C/Tos1_C"/>
</dbReference>
<feature type="domain" description="Cell wall protein YJL171C/Tos1 C-terminal" evidence="9">
    <location>
        <begin position="452"/>
        <end position="651"/>
    </location>
</feature>
<evidence type="ECO:0000256" key="2">
    <source>
        <dbReference type="ARBA" id="ARBA00006055"/>
    </source>
</evidence>
<evidence type="ECO:0000313" key="13">
    <source>
        <dbReference type="Proteomes" id="UP000053237"/>
    </source>
</evidence>
<feature type="compositionally biased region" description="Polar residues" evidence="8">
    <location>
        <begin position="375"/>
        <end position="384"/>
    </location>
</feature>
<evidence type="ECO:0000256" key="6">
    <source>
        <dbReference type="ARBA" id="ARBA00023295"/>
    </source>
</evidence>
<keyword evidence="5" id="KW-0378">Hydrolase</keyword>
<dbReference type="InterPro" id="IPR018807">
    <property type="entry name" value="YJL171C/Tos1_N"/>
</dbReference>
<accession>A0A024FZY8</accession>
<protein>
    <recommendedName>
        <fullName evidence="3">glucan endo-1,3-beta-D-glucosidase</fullName>
        <ecNumber evidence="3">3.2.1.39</ecNumber>
    </recommendedName>
</protein>
<comment type="catalytic activity">
    <reaction evidence="1">
        <text>Hydrolysis of (1-&gt;3)-beta-D-glucosidic linkages in (1-&gt;3)-beta-D-glucans.</text>
        <dbReference type="EC" id="3.2.1.39"/>
    </reaction>
</comment>
<evidence type="ECO:0000256" key="3">
    <source>
        <dbReference type="ARBA" id="ARBA00012780"/>
    </source>
</evidence>
<evidence type="ECO:0000256" key="5">
    <source>
        <dbReference type="ARBA" id="ARBA00022801"/>
    </source>
</evidence>
<dbReference type="InParanoid" id="A0A024FZY8"/>
<evidence type="ECO:0000256" key="4">
    <source>
        <dbReference type="ARBA" id="ARBA00022729"/>
    </source>
</evidence>
<dbReference type="EC" id="3.2.1.39" evidence="3"/>
<sequence length="689" mass="75581">MKLINNLLIIYWYAYARYDLISAHSWVDCIDHDFDVVYTRSAAWVLTGTRGNGVCEGYGYNYPGRGDPDVNVKFTYKLLPDEIRANSKSLCQVTQSQAEYTGWRTRIHAKSGDTLYYAYFANGHTAIDKRGSGTAYGVYWTHEPSTMLESPHDLTPEKLVDGQLHDFDDGNCGEAFDRDGNPTGRAGSYFPCVGSFVVPHNAASGTYSMVWYWTFFNQTDFDGNFTDFQGAGGAAYSTCFDVVIEGDDNGIESENSTINQTISLDGGISSQIVNEEANDIVSTQLVHEEISRKAFGNDVLNDASSFSSSSHQKEADESSKSDNVDLFPQPLPPYPVVSVLNDSQTINNVVMMDRGINKSNSSSKPREQGRPPPTTTHTWESPKHSMTFTSVGGSGFYSKVIDMRCNGSQECVQADYGVSGPLAPFHEDLTLSFRGPMSIQAISVFHRSRTRAWLQTSSYNASSGNVKNMVFLNNRGDAAKSGEWDICHGNSQSFATSDATTSSTKSVSFRGELDDGMELNVMSANPCDNSCGFSRGIAYAGWSGIEKIFIVKAKMPQAQSGRNIPAIWMLNGQVVRTAQYGCNCRGQGTSGKWKGGCGELDVAEVVAGDTSKISSAIYSFQGARSADDHSERPTDVYVIYVVIFSFETSIHGQIQILTFEENEVDISVPPTSELVEKWLKVRSGPRVSF</sequence>
<evidence type="ECO:0000313" key="12">
    <source>
        <dbReference type="EMBL" id="CCI40076.1"/>
    </source>
</evidence>
<reference evidence="12 13" key="1">
    <citation type="submission" date="2012-05" db="EMBL/GenBank/DDBJ databases">
        <title>Recombination and specialization in a pathogen metapopulation.</title>
        <authorList>
            <person name="Gardiner A."/>
            <person name="Kemen E."/>
            <person name="Schultz-Larsen T."/>
            <person name="MacLean D."/>
            <person name="Van Oosterhout C."/>
            <person name="Jones J.D.G."/>
        </authorList>
    </citation>
    <scope>NUCLEOTIDE SEQUENCE [LARGE SCALE GENOMIC DNA]</scope>
    <source>
        <strain evidence="12 13">Ac Nc2</strain>
    </source>
</reference>
<evidence type="ECO:0000259" key="10">
    <source>
        <dbReference type="Pfam" id="PF10290"/>
    </source>
</evidence>
<feature type="region of interest" description="Disordered" evidence="8">
    <location>
        <begin position="305"/>
        <end position="327"/>
    </location>
</feature>
<feature type="domain" description="DUF7492" evidence="11">
    <location>
        <begin position="56"/>
        <end position="254"/>
    </location>
</feature>
<dbReference type="AlphaFoldDB" id="A0A024FZY8"/>
<feature type="region of interest" description="Disordered" evidence="8">
    <location>
        <begin position="355"/>
        <end position="384"/>
    </location>
</feature>
<dbReference type="PANTHER" id="PTHR31737:SF2">
    <property type="entry name" value="PROTEIN TOS1"/>
    <property type="match status" value="1"/>
</dbReference>
<proteinExistence type="inferred from homology"/>
<dbReference type="OrthoDB" id="64281at2759"/>
<keyword evidence="6" id="KW-0326">Glycosidase</keyword>
<comment type="similarity">
    <text evidence="2">Belongs to the PGA52 family.</text>
</comment>
<dbReference type="Gene3D" id="2.60.120.200">
    <property type="match status" value="1"/>
</dbReference>
<dbReference type="GO" id="GO:0071555">
    <property type="term" value="P:cell wall organization"/>
    <property type="evidence" value="ECO:0007669"/>
    <property type="project" value="UniProtKB-KW"/>
</dbReference>
<organism evidence="12 13">
    <name type="scientific">Albugo candida</name>
    <dbReference type="NCBI Taxonomy" id="65357"/>
    <lineage>
        <taxon>Eukaryota</taxon>
        <taxon>Sar</taxon>
        <taxon>Stramenopiles</taxon>
        <taxon>Oomycota</taxon>
        <taxon>Peronosporomycetes</taxon>
        <taxon>Albuginales</taxon>
        <taxon>Albuginaceae</taxon>
        <taxon>Albugo</taxon>
    </lineage>
</organism>
<dbReference type="Pfam" id="PF24320">
    <property type="entry name" value="DUF7492"/>
    <property type="match status" value="1"/>
</dbReference>
<evidence type="ECO:0000256" key="7">
    <source>
        <dbReference type="ARBA" id="ARBA00023316"/>
    </source>
</evidence>
<keyword evidence="7" id="KW-0961">Cell wall biogenesis/degradation</keyword>
<comment type="caution">
    <text evidence="12">The sequence shown here is derived from an EMBL/GenBank/DDBJ whole genome shotgun (WGS) entry which is preliminary data.</text>
</comment>
<dbReference type="PANTHER" id="PTHR31737">
    <property type="entry name" value="PROTEIN TOS1"/>
    <property type="match status" value="1"/>
</dbReference>
<dbReference type="InterPro" id="IPR055915">
    <property type="entry name" value="DUF7492"/>
</dbReference>
<name>A0A024FZY8_9STRA</name>
<feature type="domain" description="Cell wall protein YJL171C/Tos1 N-terminal" evidence="10">
    <location>
        <begin position="385"/>
        <end position="446"/>
    </location>
</feature>
<dbReference type="STRING" id="65357.A0A024FZY8"/>
<dbReference type="Pfam" id="PF10290">
    <property type="entry name" value="YJL171C_Tos1_N"/>
    <property type="match status" value="1"/>
</dbReference>